<comment type="caution">
    <text evidence="6">The sequence shown here is derived from an EMBL/GenBank/DDBJ whole genome shotgun (WGS) entry which is preliminary data.</text>
</comment>
<feature type="coiled-coil region" evidence="4">
    <location>
        <begin position="101"/>
        <end position="159"/>
    </location>
</feature>
<accession>A0A0W0WS06</accession>
<dbReference type="PATRIC" id="fig|45070.6.peg.2117"/>
<dbReference type="OrthoDB" id="8558741at2"/>
<dbReference type="AlphaFoldDB" id="A0A0W0WS06"/>
<comment type="similarity">
    <text evidence="2">Belongs to the membrane fusion protein (MFP) (TC 8.A.1) family.</text>
</comment>
<dbReference type="PANTHER" id="PTHR32347">
    <property type="entry name" value="EFFLUX SYSTEM COMPONENT YKNX-RELATED"/>
    <property type="match status" value="1"/>
</dbReference>
<dbReference type="STRING" id="45070.Lnau_2010"/>
<dbReference type="InterPro" id="IPR050465">
    <property type="entry name" value="UPF0194_transport"/>
</dbReference>
<protein>
    <submittedName>
        <fullName evidence="6">Hemolysin D</fullName>
    </submittedName>
</protein>
<sequence length="315" mass="35331">MPTKFLLIILLVAMIVSCNKSDNGKTYQGYVEGENIYLASPNSGILKKLAVSRGDQVRRGQLLFVLDDNPQALIIKQNEADLLQAQKVLLDLEKPRRDPEIEAIKAQIAQTDAELKLAEIRVSRMTTLYAKHAIDKDSVDAAIAKYNEQKNLKAQYESNLQLARLGSRNEQIKAQEAQIISVTEKLGEAKWQLAQKTIVAPIDGFIFDTYFRVGEFVPSQQAVLSLLPPSNVRIEFFIPVEKLTAVHRGQKIQFSCDGCTNPNEATINYISPEAQYIPPLVYSRSNNDKLVFRIKAVTEHPERFKPGQPVLVTLP</sequence>
<evidence type="ECO:0000313" key="7">
    <source>
        <dbReference type="Proteomes" id="UP000054725"/>
    </source>
</evidence>
<dbReference type="Pfam" id="PF25917">
    <property type="entry name" value="BSH_RND"/>
    <property type="match status" value="1"/>
</dbReference>
<dbReference type="Proteomes" id="UP000054725">
    <property type="component" value="Unassembled WGS sequence"/>
</dbReference>
<dbReference type="Gene3D" id="2.40.30.170">
    <property type="match status" value="1"/>
</dbReference>
<reference evidence="6 7" key="1">
    <citation type="submission" date="2015-11" db="EMBL/GenBank/DDBJ databases">
        <title>Genomic analysis of 38 Legionella species identifies large and diverse effector repertoires.</title>
        <authorList>
            <person name="Burstein D."/>
            <person name="Amaro F."/>
            <person name="Zusman T."/>
            <person name="Lifshitz Z."/>
            <person name="Cohen O."/>
            <person name="Gilbert J.A."/>
            <person name="Pupko T."/>
            <person name="Shuman H.A."/>
            <person name="Segal G."/>
        </authorList>
    </citation>
    <scope>NUCLEOTIDE SEQUENCE [LARGE SCALE GENOMIC DNA]</scope>
    <source>
        <strain evidence="6 7">ATCC 49506</strain>
    </source>
</reference>
<dbReference type="Gene3D" id="1.10.287.470">
    <property type="entry name" value="Helix hairpin bin"/>
    <property type="match status" value="1"/>
</dbReference>
<evidence type="ECO:0000256" key="3">
    <source>
        <dbReference type="ARBA" id="ARBA00023054"/>
    </source>
</evidence>
<evidence type="ECO:0000313" key="6">
    <source>
        <dbReference type="EMBL" id="KTD35120.1"/>
    </source>
</evidence>
<dbReference type="PANTHER" id="PTHR32347:SF23">
    <property type="entry name" value="BLL5650 PROTEIN"/>
    <property type="match status" value="1"/>
</dbReference>
<name>A0A0W0WS06_9GAMM</name>
<dbReference type="InterPro" id="IPR058625">
    <property type="entry name" value="MdtA-like_BSH"/>
</dbReference>
<dbReference type="PROSITE" id="PS51257">
    <property type="entry name" value="PROKAR_LIPOPROTEIN"/>
    <property type="match status" value="1"/>
</dbReference>
<feature type="domain" description="Multidrug resistance protein MdtA-like barrel-sandwich hybrid" evidence="5">
    <location>
        <begin position="43"/>
        <end position="222"/>
    </location>
</feature>
<evidence type="ECO:0000256" key="2">
    <source>
        <dbReference type="ARBA" id="ARBA00009477"/>
    </source>
</evidence>
<dbReference type="RefSeq" id="WP_083503819.1">
    <property type="nucleotide sequence ID" value="NZ_CAAAIF010000010.1"/>
</dbReference>
<dbReference type="EMBL" id="LNYO01000017">
    <property type="protein sequence ID" value="KTD35120.1"/>
    <property type="molecule type" value="Genomic_DNA"/>
</dbReference>
<gene>
    <name evidence="6" type="ORF">Lnau_2010</name>
</gene>
<dbReference type="GO" id="GO:0030313">
    <property type="term" value="C:cell envelope"/>
    <property type="evidence" value="ECO:0007669"/>
    <property type="project" value="UniProtKB-SubCell"/>
</dbReference>
<evidence type="ECO:0000259" key="5">
    <source>
        <dbReference type="Pfam" id="PF25917"/>
    </source>
</evidence>
<evidence type="ECO:0000256" key="1">
    <source>
        <dbReference type="ARBA" id="ARBA00004196"/>
    </source>
</evidence>
<keyword evidence="3 4" id="KW-0175">Coiled coil</keyword>
<comment type="subcellular location">
    <subcellularLocation>
        <location evidence="1">Cell envelope</location>
    </subcellularLocation>
</comment>
<evidence type="ECO:0000256" key="4">
    <source>
        <dbReference type="SAM" id="Coils"/>
    </source>
</evidence>
<organism evidence="6 7">
    <name type="scientific">Legionella nautarum</name>
    <dbReference type="NCBI Taxonomy" id="45070"/>
    <lineage>
        <taxon>Bacteria</taxon>
        <taxon>Pseudomonadati</taxon>
        <taxon>Pseudomonadota</taxon>
        <taxon>Gammaproteobacteria</taxon>
        <taxon>Legionellales</taxon>
        <taxon>Legionellaceae</taxon>
        <taxon>Legionella</taxon>
    </lineage>
</organism>
<keyword evidence="7" id="KW-1185">Reference proteome</keyword>
<proteinExistence type="inferred from homology"/>
<dbReference type="Gene3D" id="2.40.50.100">
    <property type="match status" value="1"/>
</dbReference>
<dbReference type="SUPFAM" id="SSF111369">
    <property type="entry name" value="HlyD-like secretion proteins"/>
    <property type="match status" value="2"/>
</dbReference>